<dbReference type="GO" id="GO:0005829">
    <property type="term" value="C:cytosol"/>
    <property type="evidence" value="ECO:0007669"/>
    <property type="project" value="TreeGrafter"/>
</dbReference>
<dbReference type="Proteomes" id="UP000543804">
    <property type="component" value="Unassembled WGS sequence"/>
</dbReference>
<keyword evidence="1" id="KW-0378">Hydrolase</keyword>
<protein>
    <submittedName>
        <fullName evidence="1">HAD hydrolase family protein</fullName>
    </submittedName>
</protein>
<dbReference type="Gene3D" id="3.30.1240.10">
    <property type="match status" value="1"/>
</dbReference>
<name>A0A848B7X7_9FIRM</name>
<dbReference type="PANTHER" id="PTHR10000">
    <property type="entry name" value="PHOSPHOSERINE PHOSPHATASE"/>
    <property type="match status" value="1"/>
</dbReference>
<evidence type="ECO:0000313" key="1">
    <source>
        <dbReference type="EMBL" id="NMD99566.1"/>
    </source>
</evidence>
<dbReference type="InterPro" id="IPR023214">
    <property type="entry name" value="HAD_sf"/>
</dbReference>
<accession>A0A848B7X7</accession>
<dbReference type="InterPro" id="IPR036412">
    <property type="entry name" value="HAD-like_sf"/>
</dbReference>
<dbReference type="GO" id="GO:0000287">
    <property type="term" value="F:magnesium ion binding"/>
    <property type="evidence" value="ECO:0007669"/>
    <property type="project" value="TreeGrafter"/>
</dbReference>
<gene>
    <name evidence="1" type="ORF">HF878_08830</name>
</gene>
<proteinExistence type="predicted"/>
<dbReference type="GO" id="GO:0016791">
    <property type="term" value="F:phosphatase activity"/>
    <property type="evidence" value="ECO:0007669"/>
    <property type="project" value="TreeGrafter"/>
</dbReference>
<dbReference type="Pfam" id="PF08282">
    <property type="entry name" value="Hydrolase_3"/>
    <property type="match status" value="1"/>
</dbReference>
<dbReference type="AlphaFoldDB" id="A0A848B7X7"/>
<organism evidence="1 2">
    <name type="scientific">Selenomonas bovis</name>
    <dbReference type="NCBI Taxonomy" id="416586"/>
    <lineage>
        <taxon>Bacteria</taxon>
        <taxon>Bacillati</taxon>
        <taxon>Bacillota</taxon>
        <taxon>Negativicutes</taxon>
        <taxon>Selenomonadales</taxon>
        <taxon>Selenomonadaceae</taxon>
        <taxon>Selenomonas</taxon>
    </lineage>
</organism>
<reference evidence="1 2" key="1">
    <citation type="submission" date="2020-04" db="EMBL/GenBank/DDBJ databases">
        <authorList>
            <person name="Hitch T.C.A."/>
            <person name="Wylensek D."/>
            <person name="Clavel T."/>
        </authorList>
    </citation>
    <scope>NUCLEOTIDE SEQUENCE [LARGE SCALE GENOMIC DNA]</scope>
    <source>
        <strain evidence="1 2">PG-130-P53-12</strain>
    </source>
</reference>
<dbReference type="SUPFAM" id="SSF56784">
    <property type="entry name" value="HAD-like"/>
    <property type="match status" value="1"/>
</dbReference>
<dbReference type="PANTHER" id="PTHR10000:SF8">
    <property type="entry name" value="HAD SUPERFAMILY HYDROLASE-LIKE, TYPE 3"/>
    <property type="match status" value="1"/>
</dbReference>
<sequence>MKPYENILLITDLDGTLVPHGGRVSDENRRAIETFTAGGGCFGIATGRTPEDSVGFVKGLPIQAPSIFYNGAMLYDWQRKTPLCVRPLPSPPEDPACWPRFAAACQQLLPTACIEIYTADGCHIITDPAYDDPRLAKEFFHIVHTALAPLSNPQETPWLKFFVNDTPAQLRRLEAAVHAQHMDALATTFYSEVNYFEFVAKDASKGAMLKELRRLPAGSGKIIIAAGDFLNDNEMLRAADVGVASGNAHAATKAAADLVGCAASDHLMAWILENVIKKRAFLRA</sequence>
<evidence type="ECO:0000313" key="2">
    <source>
        <dbReference type="Proteomes" id="UP000543804"/>
    </source>
</evidence>
<comment type="caution">
    <text evidence="1">The sequence shown here is derived from an EMBL/GenBank/DDBJ whole genome shotgun (WGS) entry which is preliminary data.</text>
</comment>
<dbReference type="Gene3D" id="3.40.50.1000">
    <property type="entry name" value="HAD superfamily/HAD-like"/>
    <property type="match status" value="1"/>
</dbReference>
<keyword evidence="2" id="KW-1185">Reference proteome</keyword>
<dbReference type="RefSeq" id="WP_170077856.1">
    <property type="nucleotide sequence ID" value="NZ_JABAFA010000037.1"/>
</dbReference>
<dbReference type="EMBL" id="JABAFA010000037">
    <property type="protein sequence ID" value="NMD99566.1"/>
    <property type="molecule type" value="Genomic_DNA"/>
</dbReference>